<evidence type="ECO:0000313" key="3">
    <source>
        <dbReference type="EMBL" id="DAA02861.1"/>
    </source>
</evidence>
<protein>
    <submittedName>
        <fullName evidence="3">HDC09237</fullName>
    </submittedName>
</protein>
<accession>Q6ILK0</accession>
<evidence type="ECO:0000256" key="1">
    <source>
        <dbReference type="SAM" id="Phobius"/>
    </source>
</evidence>
<feature type="signal peptide" evidence="2">
    <location>
        <begin position="1"/>
        <end position="21"/>
    </location>
</feature>
<organism evidence="3">
    <name type="scientific">Drosophila melanogaster</name>
    <name type="common">Fruit fly</name>
    <dbReference type="NCBI Taxonomy" id="7227"/>
    <lineage>
        <taxon>Eukaryota</taxon>
        <taxon>Metazoa</taxon>
        <taxon>Ecdysozoa</taxon>
        <taxon>Arthropoda</taxon>
        <taxon>Hexapoda</taxon>
        <taxon>Insecta</taxon>
        <taxon>Pterygota</taxon>
        <taxon>Neoptera</taxon>
        <taxon>Endopterygota</taxon>
        <taxon>Diptera</taxon>
        <taxon>Brachycera</taxon>
        <taxon>Muscomorpha</taxon>
        <taxon>Ephydroidea</taxon>
        <taxon>Drosophilidae</taxon>
        <taxon>Drosophila</taxon>
        <taxon>Sophophora</taxon>
    </lineage>
</organism>
<gene>
    <name evidence="3" type="ORF">HDC09237</name>
</gene>
<feature type="chain" id="PRO_5004275857" evidence="2">
    <location>
        <begin position="22"/>
        <end position="78"/>
    </location>
</feature>
<sequence>MREHEMSPLFLFCVCLPFTLARWLSLLGPGDGDGPAPAPAPAPSSPFSYGWCWSWVLCVCLASLQGAYTEENYLSNKT</sequence>
<feature type="transmembrane region" description="Helical" evidence="1">
    <location>
        <begin position="48"/>
        <end position="68"/>
    </location>
</feature>
<dbReference type="AlphaFoldDB" id="Q6ILK0"/>
<keyword evidence="1" id="KW-0472">Membrane</keyword>
<name>Q6ILK0_DROME</name>
<dbReference type="EMBL" id="BK002016">
    <property type="protein sequence ID" value="DAA02861.1"/>
    <property type="molecule type" value="Genomic_DNA"/>
</dbReference>
<keyword evidence="2" id="KW-0732">Signal</keyword>
<proteinExistence type="predicted"/>
<evidence type="ECO:0000256" key="2">
    <source>
        <dbReference type="SAM" id="SignalP"/>
    </source>
</evidence>
<keyword evidence="1" id="KW-1133">Transmembrane helix</keyword>
<reference evidence="3" key="1">
    <citation type="journal article" date="2003" name="Genome Biol.">
        <title>An integrated gene annotation and transcriptional profiling approach towards the full gene content of the Drosophila genome.</title>
        <authorList>
            <person name="Hild M."/>
            <person name="Beckmann B."/>
            <person name="Haas S.A."/>
            <person name="Koch B."/>
            <person name="Solovyev V."/>
            <person name="Busold C."/>
            <person name="Fellenberg K."/>
            <person name="Boutros M."/>
            <person name="Vingron M."/>
            <person name="Sauer F."/>
            <person name="Hoheisel J.D."/>
            <person name="Paro R."/>
        </authorList>
    </citation>
    <scope>NUCLEOTIDE SEQUENCE</scope>
</reference>
<keyword evidence="1" id="KW-0812">Transmembrane</keyword>